<keyword evidence="2" id="KW-1134">Transmembrane beta strand</keyword>
<evidence type="ECO:0000256" key="7">
    <source>
        <dbReference type="ARBA" id="ARBA00023237"/>
    </source>
</evidence>
<feature type="domain" description="POTRA" evidence="10">
    <location>
        <begin position="25"/>
        <end position="96"/>
    </location>
</feature>
<feature type="chain" id="PRO_5014915426" description="Outer membrane protein assembly factor BamA" evidence="9">
    <location>
        <begin position="23"/>
        <end position="755"/>
    </location>
</feature>
<keyword evidence="5" id="KW-0677">Repeat</keyword>
<feature type="domain" description="POTRA" evidence="10">
    <location>
        <begin position="270"/>
        <end position="346"/>
    </location>
</feature>
<dbReference type="NCBIfam" id="TIGR03303">
    <property type="entry name" value="OM_YaeT"/>
    <property type="match status" value="1"/>
</dbReference>
<evidence type="ECO:0000256" key="1">
    <source>
        <dbReference type="ARBA" id="ARBA00004370"/>
    </source>
</evidence>
<dbReference type="Proteomes" id="UP000229307">
    <property type="component" value="Unassembled WGS sequence"/>
</dbReference>
<dbReference type="GO" id="GO:0071709">
    <property type="term" value="P:membrane assembly"/>
    <property type="evidence" value="ECO:0007669"/>
    <property type="project" value="InterPro"/>
</dbReference>
<proteinExistence type="predicted"/>
<evidence type="ECO:0000313" key="12">
    <source>
        <dbReference type="Proteomes" id="UP000229307"/>
    </source>
</evidence>
<dbReference type="InterPro" id="IPR023707">
    <property type="entry name" value="OM_assembly_BamA"/>
</dbReference>
<comment type="subcellular location">
    <subcellularLocation>
        <location evidence="1">Membrane</location>
    </subcellularLocation>
</comment>
<dbReference type="Pfam" id="PF01103">
    <property type="entry name" value="Omp85"/>
    <property type="match status" value="1"/>
</dbReference>
<dbReference type="PANTHER" id="PTHR12815:SF47">
    <property type="entry name" value="TRANSLOCATION AND ASSEMBLY MODULE SUBUNIT TAMA"/>
    <property type="match status" value="1"/>
</dbReference>
<dbReference type="Gene3D" id="3.10.20.310">
    <property type="entry name" value="membrane protein fhac"/>
    <property type="match status" value="5"/>
</dbReference>
<comment type="caution">
    <text evidence="11">The sequence shown here is derived from an EMBL/GenBank/DDBJ whole genome shotgun (WGS) entry which is preliminary data.</text>
</comment>
<evidence type="ECO:0000256" key="5">
    <source>
        <dbReference type="ARBA" id="ARBA00022737"/>
    </source>
</evidence>
<reference evidence="12" key="1">
    <citation type="submission" date="2017-09" db="EMBL/GenBank/DDBJ databases">
        <title>Depth-based differentiation of microbial function through sediment-hosted aquifers and enrichment of novel symbionts in the deep terrestrial subsurface.</title>
        <authorList>
            <person name="Probst A.J."/>
            <person name="Ladd B."/>
            <person name="Jarett J.K."/>
            <person name="Geller-Mcgrath D.E."/>
            <person name="Sieber C.M.K."/>
            <person name="Emerson J.B."/>
            <person name="Anantharaman K."/>
            <person name="Thomas B.C."/>
            <person name="Malmstrom R."/>
            <person name="Stieglmeier M."/>
            <person name="Klingl A."/>
            <person name="Woyke T."/>
            <person name="Ryan C.M."/>
            <person name="Banfield J.F."/>
        </authorList>
    </citation>
    <scope>NUCLEOTIDE SEQUENCE [LARGE SCALE GENOMIC DNA]</scope>
</reference>
<dbReference type="GO" id="GO:0009279">
    <property type="term" value="C:cell outer membrane"/>
    <property type="evidence" value="ECO:0007669"/>
    <property type="project" value="UniProtKB-UniRule"/>
</dbReference>
<keyword evidence="3" id="KW-0812">Transmembrane</keyword>
<keyword evidence="7" id="KW-0998">Cell outer membrane</keyword>
<evidence type="ECO:0000256" key="6">
    <source>
        <dbReference type="ARBA" id="ARBA00023136"/>
    </source>
</evidence>
<dbReference type="InterPro" id="IPR039910">
    <property type="entry name" value="D15-like"/>
</dbReference>
<dbReference type="AlphaFoldDB" id="A0A2M7SDC6"/>
<dbReference type="InterPro" id="IPR000184">
    <property type="entry name" value="Bac_surfAg_D15"/>
</dbReference>
<evidence type="ECO:0000259" key="10">
    <source>
        <dbReference type="PROSITE" id="PS51779"/>
    </source>
</evidence>
<name>A0A2M7SDC6_9BACT</name>
<dbReference type="InterPro" id="IPR010827">
    <property type="entry name" value="BamA/TamA_POTRA"/>
</dbReference>
<accession>A0A2M7SDC6</accession>
<feature type="signal peptide" evidence="9">
    <location>
        <begin position="1"/>
        <end position="22"/>
    </location>
</feature>
<dbReference type="EMBL" id="PFMR01000108">
    <property type="protein sequence ID" value="PIZ17536.1"/>
    <property type="molecule type" value="Genomic_DNA"/>
</dbReference>
<evidence type="ECO:0000256" key="3">
    <source>
        <dbReference type="ARBA" id="ARBA00022692"/>
    </source>
</evidence>
<dbReference type="Pfam" id="PF07244">
    <property type="entry name" value="POTRA"/>
    <property type="match status" value="5"/>
</dbReference>
<evidence type="ECO:0000256" key="9">
    <source>
        <dbReference type="SAM" id="SignalP"/>
    </source>
</evidence>
<evidence type="ECO:0000313" key="11">
    <source>
        <dbReference type="EMBL" id="PIZ17536.1"/>
    </source>
</evidence>
<sequence>MLRRTAVLIFLAGFFCTACAFAQTTIIRKIEVKGNINIPDTPVLEAIGMRPGDDFSSSRLREDLRSIYKMGYFLDASVEVEEFEDGLKLIFSLKEKPDVGEIKFEGRKSVWESTLKDALDIKKGDTCACDEVRLKQNERKILDIYEERGFPFTAVTHEIETKKDAANIKFTIKEGRRVKIDEMNFLGNRAYNSKQLLAKMQVKPGKWYSERKLEEDIDKLADFYRSEGYILIGIDPPDAAYRAPSAAYPEKEKAKEKFVIDIKLHEGTRIKVDRIQIKGNSIFTEKEVRDSLSTKEKVIFNQSKFIEDMRNLQGKYAEKGYILCRIVPLTDIQEESGIISIIVDIQEEELVYIEKIKITGNAITKDKVVRRELTVREGEVFNTQKIIRSRQKIYNLGFFEEVDISTEPGSEKGKMLLVVTVKEKRTGMVSFGAGYNSLDGLLGYLEYSQNNFLGLGQFLSLKWEFGAQKQNIEASFTEPWFLDTPTSIGVDIFHTIRERTEYYYTEKRVGGALKVGRLITDYDKIYMQYKYENVEVYNVGDSASQDVKDQAGTNVTSSMAFSYVRDTRDNIFDATQGIYLNISERLAGGILGGGNNFHSPTMDFSTYSKLFGLKWLVLAFHMRAGIIDSFGASADVPVYEKFYGGGADTIRGYPERCLPQDATGGKSLLYTNTEIRFPIPGTEGLLKGIVFFDMGNLWKDTEINLNTLKKSAGFGIRINTPVGTIRFDFGYRFSSAGNYIAADRWEPHFSIGQLF</sequence>
<evidence type="ECO:0000256" key="2">
    <source>
        <dbReference type="ARBA" id="ARBA00022452"/>
    </source>
</evidence>
<keyword evidence="6" id="KW-0472">Membrane</keyword>
<dbReference type="Gene3D" id="2.40.160.50">
    <property type="entry name" value="membrane protein fhac: a member of the omp85/tpsb transporter family"/>
    <property type="match status" value="1"/>
</dbReference>
<dbReference type="InterPro" id="IPR034746">
    <property type="entry name" value="POTRA"/>
</dbReference>
<feature type="domain" description="POTRA" evidence="10">
    <location>
        <begin position="351"/>
        <end position="424"/>
    </location>
</feature>
<protein>
    <recommendedName>
        <fullName evidence="8">Outer membrane protein assembly factor BamA</fullName>
    </recommendedName>
</protein>
<dbReference type="PIRSF" id="PIRSF006076">
    <property type="entry name" value="OM_assembly_OMP85"/>
    <property type="match status" value="1"/>
</dbReference>
<evidence type="ECO:0000256" key="4">
    <source>
        <dbReference type="ARBA" id="ARBA00022729"/>
    </source>
</evidence>
<keyword evidence="4 9" id="KW-0732">Signal</keyword>
<organism evidence="11 12">
    <name type="scientific">Candidatus Desantisbacteria bacterium CG_4_10_14_0_8_um_filter_48_22</name>
    <dbReference type="NCBI Taxonomy" id="1974543"/>
    <lineage>
        <taxon>Bacteria</taxon>
        <taxon>Candidatus Desantisiibacteriota</taxon>
    </lineage>
</organism>
<dbReference type="PANTHER" id="PTHR12815">
    <property type="entry name" value="SORTING AND ASSEMBLY MACHINERY SAMM50 PROTEIN FAMILY MEMBER"/>
    <property type="match status" value="1"/>
</dbReference>
<dbReference type="PROSITE" id="PS51779">
    <property type="entry name" value="POTRA"/>
    <property type="match status" value="3"/>
</dbReference>
<evidence type="ECO:0000256" key="8">
    <source>
        <dbReference type="NCBIfam" id="TIGR03303"/>
    </source>
</evidence>
<gene>
    <name evidence="11" type="primary">bamA</name>
    <name evidence="11" type="ORF">COY52_04160</name>
</gene>